<protein>
    <submittedName>
        <fullName evidence="2">Uncharacterized protein</fullName>
    </submittedName>
</protein>
<evidence type="ECO:0000313" key="3">
    <source>
        <dbReference type="Proteomes" id="UP001497522"/>
    </source>
</evidence>
<feature type="compositionally biased region" description="Polar residues" evidence="1">
    <location>
        <begin position="30"/>
        <end position="40"/>
    </location>
</feature>
<feature type="region of interest" description="Disordered" evidence="1">
    <location>
        <begin position="1"/>
        <end position="40"/>
    </location>
</feature>
<feature type="compositionally biased region" description="Polar residues" evidence="1">
    <location>
        <begin position="109"/>
        <end position="142"/>
    </location>
</feature>
<evidence type="ECO:0000256" key="1">
    <source>
        <dbReference type="SAM" id="MobiDB-lite"/>
    </source>
</evidence>
<organism evidence="2 3">
    <name type="scientific">Sphagnum jensenii</name>
    <dbReference type="NCBI Taxonomy" id="128206"/>
    <lineage>
        <taxon>Eukaryota</taxon>
        <taxon>Viridiplantae</taxon>
        <taxon>Streptophyta</taxon>
        <taxon>Embryophyta</taxon>
        <taxon>Bryophyta</taxon>
        <taxon>Sphagnophytina</taxon>
        <taxon>Sphagnopsida</taxon>
        <taxon>Sphagnales</taxon>
        <taxon>Sphagnaceae</taxon>
        <taxon>Sphagnum</taxon>
    </lineage>
</organism>
<feature type="region of interest" description="Disordered" evidence="1">
    <location>
        <begin position="90"/>
        <end position="142"/>
    </location>
</feature>
<dbReference type="EMBL" id="OZ023711">
    <property type="protein sequence ID" value="CAK9859071.1"/>
    <property type="molecule type" value="Genomic_DNA"/>
</dbReference>
<gene>
    <name evidence="2" type="ORF">CSSPJE1EN2_LOCUS2066</name>
</gene>
<keyword evidence="3" id="KW-1185">Reference proteome</keyword>
<name>A0ABP1A973_9BRYO</name>
<proteinExistence type="predicted"/>
<evidence type="ECO:0000313" key="2">
    <source>
        <dbReference type="EMBL" id="CAK9859071.1"/>
    </source>
</evidence>
<dbReference type="Proteomes" id="UP001497522">
    <property type="component" value="Chromosome 10"/>
</dbReference>
<accession>A0ABP1A973</accession>
<reference evidence="2" key="1">
    <citation type="submission" date="2024-03" db="EMBL/GenBank/DDBJ databases">
        <authorList>
            <consortium name="ELIXIR-Norway"/>
            <consortium name="Elixir Norway"/>
        </authorList>
    </citation>
    <scope>NUCLEOTIDE SEQUENCE</scope>
</reference>
<sequence length="142" mass="15583">MSQMGKPSPVRKDPTDVQTTKIGKVRSETRISASCPSQSNEPILEVLESLALDPTKRNSMFTNQKDQAMAERSEFPNHTKSFLQAEAECKADGNPTPKAKLSFGLLGETSKQTPALETNNNPNNSNRGLESWNKSQMDNSEG</sequence>